<proteinExistence type="evidence at transcript level"/>
<keyword evidence="1" id="KW-0732">Signal</keyword>
<feature type="chain" id="PRO_5013149296" evidence="1">
    <location>
        <begin position="26"/>
        <end position="93"/>
    </location>
</feature>
<organism evidence="2">
    <name type="scientific">Conus andremenezi</name>
    <dbReference type="NCBI Taxonomy" id="1077466"/>
    <lineage>
        <taxon>Eukaryota</taxon>
        <taxon>Metazoa</taxon>
        <taxon>Spiralia</taxon>
        <taxon>Lophotrochozoa</taxon>
        <taxon>Mollusca</taxon>
        <taxon>Gastropoda</taxon>
        <taxon>Caenogastropoda</taxon>
        <taxon>Neogastropoda</taxon>
        <taxon>Conoidea</taxon>
        <taxon>Conidae</taxon>
        <taxon>Conus</taxon>
        <taxon>Turriconus</taxon>
    </lineage>
</organism>
<reference evidence="2" key="1">
    <citation type="journal article" date="2017" name="Genome Biol. Evol.">
        <title>Divergence of the Venom Exogene Repertoire in Two Sister Species of Turriconus.</title>
        <authorList>
            <person name="Li Q."/>
            <person name="Barghi N."/>
            <person name="Lu A."/>
            <person name="Fedosov A.E."/>
            <person name="Bandyopadhyay P.K."/>
            <person name="Lluisma A.O."/>
            <person name="Concepcion G.P."/>
            <person name="Yandell M."/>
            <person name="Olivera B.M."/>
            <person name="Safavi-Hemami H."/>
        </authorList>
    </citation>
    <scope>NUCLEOTIDE SEQUENCE</scope>
    <source>
        <strain evidence="2">I4_Amz11.4</strain>
    </source>
</reference>
<sequence length="93" mass="10647">MFGHTSVRFLLLSIMLLGMVAMVWCSCGTLGEECEGETACRCSNHECCNMEPTPRKDQCMTQHACYIVHSGKRRRRVIQKQKRFLGMPRGHAR</sequence>
<dbReference type="AlphaFoldDB" id="A0A291C1R3"/>
<reference evidence="2" key="2">
    <citation type="submission" date="2017-07" db="EMBL/GenBank/DDBJ databases">
        <authorList>
            <person name="Sun Z.S."/>
            <person name="Albrecht U."/>
            <person name="Echele G."/>
            <person name="Lee C.C."/>
        </authorList>
    </citation>
    <scope>NUCLEOTIDE SEQUENCE</scope>
    <source>
        <strain evidence="2">I4_Amz11.4</strain>
    </source>
</reference>
<feature type="signal peptide" evidence="1">
    <location>
        <begin position="1"/>
        <end position="25"/>
    </location>
</feature>
<evidence type="ECO:0000313" key="2">
    <source>
        <dbReference type="EMBL" id="ATF27403.1"/>
    </source>
</evidence>
<dbReference type="EMBL" id="MF576569">
    <property type="protein sequence ID" value="ATF27403.1"/>
    <property type="molecule type" value="mRNA"/>
</dbReference>
<protein>
    <submittedName>
        <fullName evidence="2">Conotoxin</fullName>
    </submittedName>
</protein>
<name>A0A291C1R3_9COND</name>
<evidence type="ECO:0000256" key="1">
    <source>
        <dbReference type="SAM" id="SignalP"/>
    </source>
</evidence>
<accession>A0A291C1R3</accession>